<gene>
    <name evidence="4" type="ORF">ACKA06_06035</name>
</gene>
<evidence type="ECO:0000256" key="2">
    <source>
        <dbReference type="SAM" id="SignalP"/>
    </source>
</evidence>
<sequence>MKNIIRVIMISALFLGMGVSSASAQDFTDVNQDYRFYDYIMHLSGNNVINGYSDGKFKPGNNISRGDAAVMVGRILDFSKETQETPFPDVSKSNPASGYIKTAAEKGIINGYPTGKFEPYKNITRGEMALIMSRAFELSKEEINPFVDVSIQNRSYIAIRQLYASGITQGNGKGNFFPDNPISRGEFSAFLARATVDEYRLPVYPCGYNPESKTNPDNQTVNCLITNAALESDTVVPPEVVKSIASIESGWRQFDDNGEPLESDDNADVKGYGIMQITTHDFELDEQKVKNNLLYNLESGIKILADKYKNSPIPTIGDKDPMNLENWYFAIMAYNGTVAQNSPFYKATGDNNFDAYQMKVYANMNANGFVDPQIFDIPMNVDDFHYGEDTNWDIIFKKDHYNFYSDYTPSKHYFNTDDLVVHVGSTLRAKPSTKSAGTALDSAEKLKILGAPVYDSDPRSTNQFVWYPVEVVRTGHKGFVASYNVRQLP</sequence>
<proteinExistence type="predicted"/>
<dbReference type="InterPro" id="IPR023346">
    <property type="entry name" value="Lysozyme-like_dom_sf"/>
</dbReference>
<dbReference type="Pfam" id="PF00395">
    <property type="entry name" value="SLH"/>
    <property type="match status" value="3"/>
</dbReference>
<feature type="signal peptide" evidence="2">
    <location>
        <begin position="1"/>
        <end position="24"/>
    </location>
</feature>
<dbReference type="PANTHER" id="PTHR43308">
    <property type="entry name" value="OUTER MEMBRANE PROTEIN ALPHA-RELATED"/>
    <property type="match status" value="1"/>
</dbReference>
<protein>
    <submittedName>
        <fullName evidence="4">S-layer homology domain-containing protein</fullName>
    </submittedName>
</protein>
<dbReference type="InterPro" id="IPR008258">
    <property type="entry name" value="Transglycosylase_SLT_dom_1"/>
</dbReference>
<name>A0ABW8VLT9_9BACI</name>
<organism evidence="4 5">
    <name type="scientific">Rossellomorea oryzaecorticis</name>
    <dbReference type="NCBI Taxonomy" id="1396505"/>
    <lineage>
        <taxon>Bacteria</taxon>
        <taxon>Bacillati</taxon>
        <taxon>Bacillota</taxon>
        <taxon>Bacilli</taxon>
        <taxon>Bacillales</taxon>
        <taxon>Bacillaceae</taxon>
        <taxon>Rossellomorea</taxon>
    </lineage>
</organism>
<dbReference type="RefSeq" id="WP_411159272.1">
    <property type="nucleotide sequence ID" value="NZ_JBJOSA010000003.1"/>
</dbReference>
<keyword evidence="1 2" id="KW-0732">Signal</keyword>
<comment type="caution">
    <text evidence="4">The sequence shown here is derived from an EMBL/GenBank/DDBJ whole genome shotgun (WGS) entry which is preliminary data.</text>
</comment>
<evidence type="ECO:0000313" key="4">
    <source>
        <dbReference type="EMBL" id="MFL8936346.1"/>
    </source>
</evidence>
<evidence type="ECO:0000313" key="5">
    <source>
        <dbReference type="Proteomes" id="UP001628668"/>
    </source>
</evidence>
<accession>A0ABW8VLT9</accession>
<evidence type="ECO:0000256" key="1">
    <source>
        <dbReference type="ARBA" id="ARBA00022729"/>
    </source>
</evidence>
<feature type="domain" description="SLH" evidence="3">
    <location>
        <begin position="147"/>
        <end position="205"/>
    </location>
</feature>
<keyword evidence="5" id="KW-1185">Reference proteome</keyword>
<feature type="chain" id="PRO_5046560182" evidence="2">
    <location>
        <begin position="25"/>
        <end position="489"/>
    </location>
</feature>
<feature type="domain" description="SLH" evidence="3">
    <location>
        <begin position="83"/>
        <end position="146"/>
    </location>
</feature>
<evidence type="ECO:0000259" key="3">
    <source>
        <dbReference type="PROSITE" id="PS51272"/>
    </source>
</evidence>
<dbReference type="Pfam" id="PF01464">
    <property type="entry name" value="SLT"/>
    <property type="match status" value="1"/>
</dbReference>
<dbReference type="InterPro" id="IPR051465">
    <property type="entry name" value="Cell_Envelope_Struct_Comp"/>
</dbReference>
<feature type="domain" description="SLH" evidence="3">
    <location>
        <begin position="23"/>
        <end position="82"/>
    </location>
</feature>
<dbReference type="EMBL" id="JBJOSA010000003">
    <property type="protein sequence ID" value="MFL8936346.1"/>
    <property type="molecule type" value="Genomic_DNA"/>
</dbReference>
<dbReference type="SUPFAM" id="SSF53955">
    <property type="entry name" value="Lysozyme-like"/>
    <property type="match status" value="1"/>
</dbReference>
<dbReference type="Proteomes" id="UP001628668">
    <property type="component" value="Unassembled WGS sequence"/>
</dbReference>
<dbReference type="Gene3D" id="1.10.530.10">
    <property type="match status" value="1"/>
</dbReference>
<reference evidence="4 5" key="1">
    <citation type="submission" date="2024-12" db="EMBL/GenBank/DDBJ databases">
        <authorList>
            <person name="Li X."/>
            <person name="Zhang D."/>
        </authorList>
    </citation>
    <scope>NUCLEOTIDE SEQUENCE [LARGE SCALE GENOMIC DNA]</scope>
    <source>
        <strain evidence="4 5">JCM19602</strain>
    </source>
</reference>
<dbReference type="InterPro" id="IPR001119">
    <property type="entry name" value="SLH_dom"/>
</dbReference>
<dbReference type="PROSITE" id="PS51272">
    <property type="entry name" value="SLH"/>
    <property type="match status" value="3"/>
</dbReference>